<keyword evidence="9 12" id="KW-0472">Membrane</keyword>
<feature type="compositionally biased region" description="Pro residues" evidence="11">
    <location>
        <begin position="256"/>
        <end position="270"/>
    </location>
</feature>
<dbReference type="PANTHER" id="PTHR42711">
    <property type="entry name" value="ABC TRANSPORTER ATP-BINDING PROTEIN"/>
    <property type="match status" value="1"/>
</dbReference>
<dbReference type="eggNOG" id="COG1131">
    <property type="taxonomic scope" value="Bacteria"/>
</dbReference>
<dbReference type="SUPFAM" id="SSF52540">
    <property type="entry name" value="P-loop containing nucleoside triphosphate hydrolases"/>
    <property type="match status" value="1"/>
</dbReference>
<keyword evidence="7" id="KW-0067">ATP-binding</keyword>
<dbReference type="GO" id="GO:0005886">
    <property type="term" value="C:plasma membrane"/>
    <property type="evidence" value="ECO:0007669"/>
    <property type="project" value="UniProtKB-SubCell"/>
</dbReference>
<evidence type="ECO:0000256" key="8">
    <source>
        <dbReference type="ARBA" id="ARBA00022989"/>
    </source>
</evidence>
<dbReference type="KEGG" id="sus:Acid_4256"/>
<reference evidence="14" key="1">
    <citation type="submission" date="2006-10" db="EMBL/GenBank/DDBJ databases">
        <title>Complete sequence of Solibacter usitatus Ellin6076.</title>
        <authorList>
            <consortium name="US DOE Joint Genome Institute"/>
            <person name="Copeland A."/>
            <person name="Lucas S."/>
            <person name="Lapidus A."/>
            <person name="Barry K."/>
            <person name="Detter J.C."/>
            <person name="Glavina del Rio T."/>
            <person name="Hammon N."/>
            <person name="Israni S."/>
            <person name="Dalin E."/>
            <person name="Tice H."/>
            <person name="Pitluck S."/>
            <person name="Thompson L.S."/>
            <person name="Brettin T."/>
            <person name="Bruce D."/>
            <person name="Han C."/>
            <person name="Tapia R."/>
            <person name="Gilna P."/>
            <person name="Schmutz J."/>
            <person name="Larimer F."/>
            <person name="Land M."/>
            <person name="Hauser L."/>
            <person name="Kyrpides N."/>
            <person name="Mikhailova N."/>
            <person name="Janssen P.H."/>
            <person name="Kuske C.R."/>
            <person name="Richardson P."/>
        </authorList>
    </citation>
    <scope>NUCLEOTIDE SEQUENCE</scope>
    <source>
        <strain evidence="14">Ellin6076</strain>
    </source>
</reference>
<dbReference type="GO" id="GO:0005524">
    <property type="term" value="F:ATP binding"/>
    <property type="evidence" value="ECO:0007669"/>
    <property type="project" value="UniProtKB-KW"/>
</dbReference>
<feature type="transmembrane region" description="Helical" evidence="12">
    <location>
        <begin position="1034"/>
        <end position="1054"/>
    </location>
</feature>
<dbReference type="PROSITE" id="PS00211">
    <property type="entry name" value="ABC_TRANSPORTER_1"/>
    <property type="match status" value="1"/>
</dbReference>
<evidence type="ECO:0000313" key="14">
    <source>
        <dbReference type="EMBL" id="ABJ85218.1"/>
    </source>
</evidence>
<feature type="region of interest" description="Disordered" evidence="11">
    <location>
        <begin position="251"/>
        <end position="271"/>
    </location>
</feature>
<protein>
    <submittedName>
        <fullName evidence="14">ABC transporter related</fullName>
    </submittedName>
</protein>
<feature type="domain" description="ABC transporter" evidence="13">
    <location>
        <begin position="2"/>
        <end position="232"/>
    </location>
</feature>
<dbReference type="OrthoDB" id="127722at2"/>
<keyword evidence="2" id="KW-0813">Transport</keyword>
<dbReference type="InterPro" id="IPR025857">
    <property type="entry name" value="MacB_PCD"/>
</dbReference>
<evidence type="ECO:0000256" key="5">
    <source>
        <dbReference type="ARBA" id="ARBA00022692"/>
    </source>
</evidence>
<keyword evidence="6" id="KW-0547">Nucleotide-binding</keyword>
<dbReference type="PANTHER" id="PTHR42711:SF5">
    <property type="entry name" value="ABC TRANSPORTER ATP-BINDING PROTEIN NATA"/>
    <property type="match status" value="1"/>
</dbReference>
<sequence>MLEARSLTKYYSHTPAVRDVSFIVKPGEILGYLGPNGAGKSTTVKMLTGLIEPSEGQIFYNGKSVYEDFTAFQQRIGYVPEEAHLYPHLSGREYLQLMGRLRGIPRAELEPKMHEFLRSFGLWDDRHEPLSAYSKGMRQKILLSAALLHDPEILILDEPFSGLDVTSALMLRSLLRTLADRGKIILYSSHVLEVVEKICSTVLILRKGEVVAYDSIEHLRGLMSQPSLEGVFAQLTQVDHGDDIAKRISAAMSGPPAAPPSPLPPPPSAGPPISGVGKDIRYAVRSLKGSPGFTTVALLSLAMAICIVTCAFSEMNGMALRNIPAVQEPDELVALQLPASYPNYQRYAAHRDIFSATTAYLAAVPFGVQLKGLTRRHWGHLVTPSYFSTLGVRPALGRFFDETARSGALTPLVVSNRFWQEQLASDPNVIGRTLRVNSQPATVIGVGPREFLGASPMLFAADLWMPLSVGDRVAPELSANLLERRDRTIFRFAGRMRPRIAMERAEAELDAAAQQMEQENGDPARTQKGRRVLLVQGGKLLPLSKQELPFFTSFFTVMSGLIMLIACANVGNMMFARAAGRRKEIAVRLALGASRARIVRQLLTESLLIVGGAAVPGFLASVVLMRLLGNVRMPYLIPVSYDLHPDAHVLLLTTALAAVTGLLFGLAPALQATRTDLAPALKEGGNIRVPGRRRWGLRNVLMVGQFAGSLTLLVILGLLSWGIQTTLGIQAGFNPAHLYLVSLDPIRDGYSPAQTTAFLQKLLDRVKRNPSVLSADLTESVPVSMAAGRIRVSTPADRETRAVIRHVVGKDYFATTGIALTAGRAFRQEDEAGQTASVIVSQEFARQFWKDADPLGRQIELGKDEIMAAKILPGTFDYRVGATAAHRTNFEVVGVAGDVSEGLVVNKPSPALYFPLHPADFAEPSVEGVTLMVRAIPGVDAIAAVRREISAIDPAVTPFHMRSMPEQIEQFMAPLRLSSWTYAVIGIFGLVLSAVGLAGMTAYSVAQRRREIGIRIALGAQRGSVLGLVMKEGLGLVVVGTAIGMAGAWTGARLLAAMNSSVGRVTSTNATDPVVLYGAPLLLAALALLACYVPARKSMGVDPVVALRQE</sequence>
<evidence type="ECO:0000256" key="7">
    <source>
        <dbReference type="ARBA" id="ARBA00022840"/>
    </source>
</evidence>
<feature type="transmembrane region" description="Helical" evidence="12">
    <location>
        <begin position="1074"/>
        <end position="1093"/>
    </location>
</feature>
<evidence type="ECO:0000256" key="9">
    <source>
        <dbReference type="ARBA" id="ARBA00023136"/>
    </source>
</evidence>
<dbReference type="Pfam" id="PF02687">
    <property type="entry name" value="FtsX"/>
    <property type="match status" value="2"/>
</dbReference>
<evidence type="ECO:0000256" key="6">
    <source>
        <dbReference type="ARBA" id="ARBA00022741"/>
    </source>
</evidence>
<comment type="similarity">
    <text evidence="10">Belongs to the ABC transporter superfamily. Macrolide exporter (TC 3.A.1.122) family.</text>
</comment>
<dbReference type="PROSITE" id="PS50893">
    <property type="entry name" value="ABC_TRANSPORTER_2"/>
    <property type="match status" value="1"/>
</dbReference>
<evidence type="ECO:0000256" key="12">
    <source>
        <dbReference type="SAM" id="Phobius"/>
    </source>
</evidence>
<accession>Q01YP7</accession>
<evidence type="ECO:0000259" key="13">
    <source>
        <dbReference type="PROSITE" id="PS50893"/>
    </source>
</evidence>
<dbReference type="InterPro" id="IPR050763">
    <property type="entry name" value="ABC_transporter_ATP-binding"/>
</dbReference>
<dbReference type="SMART" id="SM00382">
    <property type="entry name" value="AAA"/>
    <property type="match status" value="1"/>
</dbReference>
<dbReference type="eggNOG" id="COG0577">
    <property type="taxonomic scope" value="Bacteria"/>
</dbReference>
<dbReference type="InterPro" id="IPR017871">
    <property type="entry name" value="ABC_transporter-like_CS"/>
</dbReference>
<proteinExistence type="inferred from homology"/>
<keyword evidence="4" id="KW-1003">Cell membrane</keyword>
<dbReference type="EMBL" id="CP000473">
    <property type="protein sequence ID" value="ABJ85218.1"/>
    <property type="molecule type" value="Genomic_DNA"/>
</dbReference>
<dbReference type="HOGENOM" id="CLU_009433_1_0_0"/>
<evidence type="ECO:0000256" key="11">
    <source>
        <dbReference type="SAM" id="MobiDB-lite"/>
    </source>
</evidence>
<feature type="transmembrane region" description="Helical" evidence="12">
    <location>
        <begin position="649"/>
        <end position="670"/>
    </location>
</feature>
<feature type="transmembrane region" description="Helical" evidence="12">
    <location>
        <begin position="550"/>
        <end position="575"/>
    </location>
</feature>
<evidence type="ECO:0000256" key="10">
    <source>
        <dbReference type="ARBA" id="ARBA00038388"/>
    </source>
</evidence>
<keyword evidence="3" id="KW-0536">Nodulation</keyword>
<name>Q01YP7_SOLUE</name>
<dbReference type="Pfam" id="PF00005">
    <property type="entry name" value="ABC_tran"/>
    <property type="match status" value="1"/>
</dbReference>
<dbReference type="AlphaFoldDB" id="Q01YP7"/>
<feature type="transmembrane region" description="Helical" evidence="12">
    <location>
        <begin position="700"/>
        <end position="723"/>
    </location>
</feature>
<dbReference type="InterPro" id="IPR003838">
    <property type="entry name" value="ABC3_permease_C"/>
</dbReference>
<dbReference type="CDD" id="cd03230">
    <property type="entry name" value="ABC_DR_subfamily_A"/>
    <property type="match status" value="1"/>
</dbReference>
<dbReference type="Pfam" id="PF12704">
    <property type="entry name" value="MacB_PCD"/>
    <property type="match status" value="2"/>
</dbReference>
<dbReference type="InterPro" id="IPR003439">
    <property type="entry name" value="ABC_transporter-like_ATP-bd"/>
</dbReference>
<evidence type="ECO:0000256" key="3">
    <source>
        <dbReference type="ARBA" id="ARBA00022458"/>
    </source>
</evidence>
<feature type="transmembrane region" description="Helical" evidence="12">
    <location>
        <begin position="607"/>
        <end position="629"/>
    </location>
</feature>
<dbReference type="InParanoid" id="Q01YP7"/>
<comment type="subcellular location">
    <subcellularLocation>
        <location evidence="1">Cell inner membrane</location>
        <topology evidence="1">Multi-pass membrane protein</topology>
    </subcellularLocation>
</comment>
<evidence type="ECO:0000256" key="1">
    <source>
        <dbReference type="ARBA" id="ARBA00004429"/>
    </source>
</evidence>
<evidence type="ECO:0000256" key="4">
    <source>
        <dbReference type="ARBA" id="ARBA00022475"/>
    </source>
</evidence>
<gene>
    <name evidence="14" type="ordered locus">Acid_4256</name>
</gene>
<dbReference type="Gene3D" id="3.40.50.300">
    <property type="entry name" value="P-loop containing nucleotide triphosphate hydrolases"/>
    <property type="match status" value="1"/>
</dbReference>
<keyword evidence="5 12" id="KW-0812">Transmembrane</keyword>
<dbReference type="NCBIfam" id="TIGR03434">
    <property type="entry name" value="ADOP"/>
    <property type="match status" value="1"/>
</dbReference>
<dbReference type="InterPro" id="IPR003593">
    <property type="entry name" value="AAA+_ATPase"/>
</dbReference>
<dbReference type="STRING" id="234267.Acid_4256"/>
<organism evidence="14">
    <name type="scientific">Solibacter usitatus (strain Ellin6076)</name>
    <dbReference type="NCBI Taxonomy" id="234267"/>
    <lineage>
        <taxon>Bacteria</taxon>
        <taxon>Pseudomonadati</taxon>
        <taxon>Acidobacteriota</taxon>
        <taxon>Terriglobia</taxon>
        <taxon>Bryobacterales</taxon>
        <taxon>Solibacteraceae</taxon>
        <taxon>Candidatus Solibacter</taxon>
    </lineage>
</organism>
<dbReference type="InterPro" id="IPR017800">
    <property type="entry name" value="ADOP"/>
</dbReference>
<dbReference type="GO" id="GO:0016887">
    <property type="term" value="F:ATP hydrolysis activity"/>
    <property type="evidence" value="ECO:0007669"/>
    <property type="project" value="InterPro"/>
</dbReference>
<dbReference type="InterPro" id="IPR027417">
    <property type="entry name" value="P-loop_NTPase"/>
</dbReference>
<feature type="transmembrane region" description="Helical" evidence="12">
    <location>
        <begin position="980"/>
        <end position="1006"/>
    </location>
</feature>
<evidence type="ECO:0000256" key="2">
    <source>
        <dbReference type="ARBA" id="ARBA00022448"/>
    </source>
</evidence>
<keyword evidence="8 12" id="KW-1133">Transmembrane helix</keyword>